<dbReference type="OrthoDB" id="2367476at2759"/>
<proteinExistence type="predicted"/>
<dbReference type="PANTHER" id="PTHR33266:SF1">
    <property type="entry name" value="F-BOX DOMAIN-CONTAINING PROTEIN"/>
    <property type="match status" value="1"/>
</dbReference>
<dbReference type="Proteomes" id="UP000789396">
    <property type="component" value="Unassembled WGS sequence"/>
</dbReference>
<reference evidence="1" key="1">
    <citation type="submission" date="2021-06" db="EMBL/GenBank/DDBJ databases">
        <authorList>
            <person name="Kallberg Y."/>
            <person name="Tangrot J."/>
            <person name="Rosling A."/>
        </authorList>
    </citation>
    <scope>NUCLEOTIDE SEQUENCE</scope>
    <source>
        <strain evidence="1">IN212</strain>
    </source>
</reference>
<organism evidence="1 2">
    <name type="scientific">Racocetra fulgida</name>
    <dbReference type="NCBI Taxonomy" id="60492"/>
    <lineage>
        <taxon>Eukaryota</taxon>
        <taxon>Fungi</taxon>
        <taxon>Fungi incertae sedis</taxon>
        <taxon>Mucoromycota</taxon>
        <taxon>Glomeromycotina</taxon>
        <taxon>Glomeromycetes</taxon>
        <taxon>Diversisporales</taxon>
        <taxon>Gigasporaceae</taxon>
        <taxon>Racocetra</taxon>
    </lineage>
</organism>
<dbReference type="AlphaFoldDB" id="A0A9N9JX77"/>
<gene>
    <name evidence="1" type="ORF">RFULGI_LOCUS17240</name>
</gene>
<feature type="non-terminal residue" evidence="1">
    <location>
        <position position="1"/>
    </location>
</feature>
<accession>A0A9N9JX77</accession>
<dbReference type="PANTHER" id="PTHR33266">
    <property type="entry name" value="CHROMOSOME 15, WHOLE GENOME SHOTGUN SEQUENCE"/>
    <property type="match status" value="1"/>
</dbReference>
<dbReference type="EMBL" id="CAJVPZ010066391">
    <property type="protein sequence ID" value="CAG8796079.1"/>
    <property type="molecule type" value="Genomic_DNA"/>
</dbReference>
<feature type="non-terminal residue" evidence="1">
    <location>
        <position position="274"/>
    </location>
</feature>
<keyword evidence="2" id="KW-1185">Reference proteome</keyword>
<evidence type="ECO:0000313" key="2">
    <source>
        <dbReference type="Proteomes" id="UP000789396"/>
    </source>
</evidence>
<protein>
    <submittedName>
        <fullName evidence="1">1578_t:CDS:1</fullName>
    </submittedName>
</protein>
<sequence>TWEDFIQLHKHLKKCFNIEGPLKNYVFIIGDKEMNFGWSKIQIIDFLKQQKCSGDNPVRISNVEKEKEPSYHSRSKEDEEIVQKAFNRTFQDPSNLSERFIQFIDKCLDKYETTSNEYYAPYTTLIQASGTGKSKLLISVAEEIMTVYCCLREFGSSGYPPRSNIAGILIKEFDSEQEAKATYLAYICACFQKMQDFDVDCKKWLDGHTNKNLQENFWKDVENRMKSIKDDLMKCSTDSDTTESVKKYLVKKERKEREGSVKYLFAFDEARMLV</sequence>
<name>A0A9N9JX77_9GLOM</name>
<comment type="caution">
    <text evidence="1">The sequence shown here is derived from an EMBL/GenBank/DDBJ whole genome shotgun (WGS) entry which is preliminary data.</text>
</comment>
<evidence type="ECO:0000313" key="1">
    <source>
        <dbReference type="EMBL" id="CAG8796079.1"/>
    </source>
</evidence>